<dbReference type="EMBL" id="JAIWOZ010000003">
    <property type="protein sequence ID" value="KAH6607980.1"/>
    <property type="molecule type" value="Genomic_DNA"/>
</dbReference>
<evidence type="ECO:0000256" key="4">
    <source>
        <dbReference type="ARBA" id="ARBA00022692"/>
    </source>
</evidence>
<comment type="similarity">
    <text evidence="2">Belongs to the major facilitator superfamily. Sugar transporter (TC 2.A.1.1) family.</text>
</comment>
<organism evidence="9 10">
    <name type="scientific">Trichoderma cornu-damae</name>
    <dbReference type="NCBI Taxonomy" id="654480"/>
    <lineage>
        <taxon>Eukaryota</taxon>
        <taxon>Fungi</taxon>
        <taxon>Dikarya</taxon>
        <taxon>Ascomycota</taxon>
        <taxon>Pezizomycotina</taxon>
        <taxon>Sordariomycetes</taxon>
        <taxon>Hypocreomycetidae</taxon>
        <taxon>Hypocreales</taxon>
        <taxon>Hypocreaceae</taxon>
        <taxon>Trichoderma</taxon>
    </lineage>
</organism>
<keyword evidence="4 7" id="KW-0812">Transmembrane</keyword>
<keyword evidence="3" id="KW-0813">Transport</keyword>
<keyword evidence="10" id="KW-1185">Reference proteome</keyword>
<dbReference type="SUPFAM" id="SSF103473">
    <property type="entry name" value="MFS general substrate transporter"/>
    <property type="match status" value="1"/>
</dbReference>
<reference evidence="9" key="1">
    <citation type="submission" date="2021-08" db="EMBL/GenBank/DDBJ databases">
        <title>Chromosome-Level Trichoderma cornu-damae using Hi-C Data.</title>
        <authorList>
            <person name="Kim C.S."/>
        </authorList>
    </citation>
    <scope>NUCLEOTIDE SEQUENCE</scope>
    <source>
        <strain evidence="9">KA19-0412C</strain>
    </source>
</reference>
<dbReference type="GO" id="GO:0015798">
    <property type="term" value="P:myo-inositol transport"/>
    <property type="evidence" value="ECO:0007669"/>
    <property type="project" value="UniProtKB-ARBA"/>
</dbReference>
<feature type="transmembrane region" description="Helical" evidence="7">
    <location>
        <begin position="281"/>
        <end position="301"/>
    </location>
</feature>
<evidence type="ECO:0000256" key="1">
    <source>
        <dbReference type="ARBA" id="ARBA00004141"/>
    </source>
</evidence>
<evidence type="ECO:0000256" key="6">
    <source>
        <dbReference type="ARBA" id="ARBA00023136"/>
    </source>
</evidence>
<feature type="transmembrane region" description="Helical" evidence="7">
    <location>
        <begin position="490"/>
        <end position="507"/>
    </location>
</feature>
<proteinExistence type="inferred from homology"/>
<dbReference type="InterPro" id="IPR005828">
    <property type="entry name" value="MFS_sugar_transport-like"/>
</dbReference>
<dbReference type="OrthoDB" id="5290825at2759"/>
<dbReference type="GO" id="GO:0015791">
    <property type="term" value="P:polyol transmembrane transport"/>
    <property type="evidence" value="ECO:0007669"/>
    <property type="project" value="UniProtKB-ARBA"/>
</dbReference>
<feature type="transmembrane region" description="Helical" evidence="7">
    <location>
        <begin position="462"/>
        <end position="484"/>
    </location>
</feature>
<feature type="transmembrane region" description="Helical" evidence="7">
    <location>
        <begin position="528"/>
        <end position="551"/>
    </location>
</feature>
<comment type="caution">
    <text evidence="9">The sequence shown here is derived from an EMBL/GenBank/DDBJ whole genome shotgun (WGS) entry which is preliminary data.</text>
</comment>
<dbReference type="GO" id="GO:0022857">
    <property type="term" value="F:transmembrane transporter activity"/>
    <property type="evidence" value="ECO:0007669"/>
    <property type="project" value="InterPro"/>
</dbReference>
<evidence type="ECO:0000256" key="3">
    <source>
        <dbReference type="ARBA" id="ARBA00022448"/>
    </source>
</evidence>
<dbReference type="InterPro" id="IPR003663">
    <property type="entry name" value="Sugar/inositol_transpt"/>
</dbReference>
<sequence length="677" mass="74869">MLFCASSPPTNPVPVLPVLPVIDADRVRRARASNEYHVPSSFSAEAGGLKNGQHVNLNSNIEAKIKNPLVGVPRRTLLADVDEFCRSKNLEDHRDIIRKGALVAQDPTGYEDITGSEALSPEEIEALRDEVLHKWRIPWTLLLTVVTCSIGAAVQGWDQTGSNGANLDFPRAYGIDSNSIHDKLIVGLVNAAPYIGTSFVGCWLSDPLNHHLGRRGAVFVAANFCLWPVLASAFCATWPKLLICRLLMGVGMGAKASTVPIFAAENSPAPIRGALVMSWQLWNAFGIFLGTCANLAVMGIGAEAWRYQLASAFIPAVPLVFLIYFCPESPRWYIKKNRYRDAMRSLLRLRNNPIQAGRDIYYIHVQLQVEAEFIGSGGYIRRFVELFTIPRIRRATLAAFTVMIAQQMCGINIIAFYSSTVFLEAGANQFGSLLASFGFGLVNFLFAFPAVWTIDTFGRRSLLLFTFPQMAWTLLAAGLCNMIPGKNGPHLGLVALFIYLFAAFYSPGEGPVPFTYSAEVFPLSHREVGMAFAVATCLFWAAVLSITFPLMLARLGVLGSFGLYALFNIVALCMIFLWLPETKQRTLEELDYIFAVPTRVFMKYQLTKALPWWVKRWVLLQRDATLEPLYTLDVAEHHDSDDGEDKFESDKAKVELKDVVGFAPSATTARPLSSEAA</sequence>
<dbReference type="Gene3D" id="1.20.1250.20">
    <property type="entry name" value="MFS general substrate transporter like domains"/>
    <property type="match status" value="1"/>
</dbReference>
<feature type="transmembrane region" description="Helical" evidence="7">
    <location>
        <begin position="217"/>
        <end position="238"/>
    </location>
</feature>
<dbReference type="PANTHER" id="PTHR48020:SF40">
    <property type="entry name" value="MAJOR FACILITATOR SUPERFAMILY (MFS) PROFILE DOMAIN-CONTAINING PROTEIN"/>
    <property type="match status" value="1"/>
</dbReference>
<dbReference type="InterPro" id="IPR020846">
    <property type="entry name" value="MFS_dom"/>
</dbReference>
<dbReference type="AlphaFoldDB" id="A0A9P8QQR6"/>
<feature type="transmembrane region" description="Helical" evidence="7">
    <location>
        <begin position="307"/>
        <end position="326"/>
    </location>
</feature>
<feature type="domain" description="Major facilitator superfamily (MFS) profile" evidence="8">
    <location>
        <begin position="144"/>
        <end position="583"/>
    </location>
</feature>
<dbReference type="PANTHER" id="PTHR48020">
    <property type="entry name" value="PROTON MYO-INOSITOL COTRANSPORTER"/>
    <property type="match status" value="1"/>
</dbReference>
<dbReference type="Proteomes" id="UP000827724">
    <property type="component" value="Unassembled WGS sequence"/>
</dbReference>
<feature type="transmembrane region" description="Helical" evidence="7">
    <location>
        <begin position="430"/>
        <end position="450"/>
    </location>
</feature>
<protein>
    <recommendedName>
        <fullName evidence="8">Major facilitator superfamily (MFS) profile domain-containing protein</fullName>
    </recommendedName>
</protein>
<comment type="subcellular location">
    <subcellularLocation>
        <location evidence="1">Membrane</location>
        <topology evidence="1">Multi-pass membrane protein</topology>
    </subcellularLocation>
</comment>
<feature type="transmembrane region" description="Helical" evidence="7">
    <location>
        <begin position="397"/>
        <end position="418"/>
    </location>
</feature>
<dbReference type="GO" id="GO:0016020">
    <property type="term" value="C:membrane"/>
    <property type="evidence" value="ECO:0007669"/>
    <property type="project" value="UniProtKB-SubCell"/>
</dbReference>
<keyword evidence="6 7" id="KW-0472">Membrane</keyword>
<evidence type="ECO:0000313" key="9">
    <source>
        <dbReference type="EMBL" id="KAH6607980.1"/>
    </source>
</evidence>
<name>A0A9P8QQR6_9HYPO</name>
<accession>A0A9P8QQR6</accession>
<evidence type="ECO:0000313" key="10">
    <source>
        <dbReference type="Proteomes" id="UP000827724"/>
    </source>
</evidence>
<feature type="transmembrane region" description="Helical" evidence="7">
    <location>
        <begin position="557"/>
        <end position="579"/>
    </location>
</feature>
<dbReference type="InterPro" id="IPR050814">
    <property type="entry name" value="Myo-inositol_Transporter"/>
</dbReference>
<evidence type="ECO:0000256" key="5">
    <source>
        <dbReference type="ARBA" id="ARBA00022989"/>
    </source>
</evidence>
<gene>
    <name evidence="9" type="ORF">Trco_004293</name>
</gene>
<evidence type="ECO:0000256" key="7">
    <source>
        <dbReference type="SAM" id="Phobius"/>
    </source>
</evidence>
<dbReference type="FunFam" id="1.20.1250.20:FF:000474">
    <property type="entry name" value="Sugar transporter, putative"/>
    <property type="match status" value="1"/>
</dbReference>
<dbReference type="InterPro" id="IPR005829">
    <property type="entry name" value="Sugar_transporter_CS"/>
</dbReference>
<dbReference type="InterPro" id="IPR036259">
    <property type="entry name" value="MFS_trans_sf"/>
</dbReference>
<dbReference type="NCBIfam" id="TIGR00879">
    <property type="entry name" value="SP"/>
    <property type="match status" value="1"/>
</dbReference>
<keyword evidence="5 7" id="KW-1133">Transmembrane helix</keyword>
<dbReference type="Pfam" id="PF00083">
    <property type="entry name" value="Sugar_tr"/>
    <property type="match status" value="1"/>
</dbReference>
<dbReference type="PROSITE" id="PS00217">
    <property type="entry name" value="SUGAR_TRANSPORT_2"/>
    <property type="match status" value="1"/>
</dbReference>
<dbReference type="PROSITE" id="PS50850">
    <property type="entry name" value="MFS"/>
    <property type="match status" value="1"/>
</dbReference>
<evidence type="ECO:0000259" key="8">
    <source>
        <dbReference type="PROSITE" id="PS50850"/>
    </source>
</evidence>
<dbReference type="PRINTS" id="PR00171">
    <property type="entry name" value="SUGRTRNSPORT"/>
</dbReference>
<evidence type="ECO:0000256" key="2">
    <source>
        <dbReference type="ARBA" id="ARBA00010992"/>
    </source>
</evidence>